<dbReference type="EMBL" id="SRYD01000052">
    <property type="protein sequence ID" value="TGY71155.1"/>
    <property type="molecule type" value="Genomic_DNA"/>
</dbReference>
<reference evidence="1 2" key="1">
    <citation type="submission" date="2019-04" db="EMBL/GenBank/DDBJ databases">
        <title>Microbes associate with the intestines of laboratory mice.</title>
        <authorList>
            <person name="Navarre W."/>
            <person name="Wong E."/>
            <person name="Huang K."/>
            <person name="Tropini C."/>
            <person name="Ng K."/>
            <person name="Yu B."/>
        </authorList>
    </citation>
    <scope>NUCLEOTIDE SEQUENCE [LARGE SCALE GENOMIC DNA]</scope>
    <source>
        <strain evidence="1 2">NM06_A21</strain>
    </source>
</reference>
<accession>A0A4S2FPW3</accession>
<dbReference type="AlphaFoldDB" id="A0A4S2FPW3"/>
<name>A0A4S2FPW3_9BACT</name>
<proteinExistence type="predicted"/>
<dbReference type="Proteomes" id="UP000306630">
    <property type="component" value="Unassembled WGS sequence"/>
</dbReference>
<gene>
    <name evidence="1" type="ORF">E5333_11830</name>
</gene>
<sequence>MANITIPGEIPQIKPYIHGENYFLHDASCSDEPVCYKKVIAGAKQRICILDPYAFENDATRVFECIQEDGLTINIITIGYEEDEIKAVADDIVNIIKKNINSYSLNIISYKERNVEKKQRINLWHDRYLIIDDTDCYLVGNSLDAQQATNKHHGMLLLTEDNDKKIVTDLFEKYITMYNKIRAYKTSRK</sequence>
<evidence type="ECO:0000313" key="2">
    <source>
        <dbReference type="Proteomes" id="UP000306630"/>
    </source>
</evidence>
<evidence type="ECO:0000313" key="1">
    <source>
        <dbReference type="EMBL" id="TGY71155.1"/>
    </source>
</evidence>
<comment type="caution">
    <text evidence="1">The sequence shown here is derived from an EMBL/GenBank/DDBJ whole genome shotgun (WGS) entry which is preliminary data.</text>
</comment>
<protein>
    <recommendedName>
        <fullName evidence="3">PLD phosphodiesterase domain-containing protein</fullName>
    </recommendedName>
</protein>
<dbReference type="RefSeq" id="WP_135993685.1">
    <property type="nucleotide sequence ID" value="NZ_CBFGDC010000016.1"/>
</dbReference>
<evidence type="ECO:0008006" key="3">
    <source>
        <dbReference type="Google" id="ProtNLM"/>
    </source>
</evidence>
<organism evidence="1 2">
    <name type="scientific">Muribaculum intestinale</name>
    <dbReference type="NCBI Taxonomy" id="1796646"/>
    <lineage>
        <taxon>Bacteria</taxon>
        <taxon>Pseudomonadati</taxon>
        <taxon>Bacteroidota</taxon>
        <taxon>Bacteroidia</taxon>
        <taxon>Bacteroidales</taxon>
        <taxon>Muribaculaceae</taxon>
        <taxon>Muribaculum</taxon>
    </lineage>
</organism>